<feature type="domain" description="Thioredoxin" evidence="3">
    <location>
        <begin position="47"/>
        <end position="188"/>
    </location>
</feature>
<keyword evidence="4" id="KW-0413">Isomerase</keyword>
<name>A0A1N7PI32_9RHOB</name>
<dbReference type="InterPro" id="IPR013766">
    <property type="entry name" value="Thioredoxin_domain"/>
</dbReference>
<dbReference type="CDD" id="cd02966">
    <property type="entry name" value="TlpA_like_family"/>
    <property type="match status" value="1"/>
</dbReference>
<feature type="signal peptide" evidence="2">
    <location>
        <begin position="1"/>
        <end position="28"/>
    </location>
</feature>
<dbReference type="InterPro" id="IPR036249">
    <property type="entry name" value="Thioredoxin-like_sf"/>
</dbReference>
<dbReference type="PANTHER" id="PTHR42852">
    <property type="entry name" value="THIOL:DISULFIDE INTERCHANGE PROTEIN DSBE"/>
    <property type="match status" value="1"/>
</dbReference>
<dbReference type="GO" id="GO:0016209">
    <property type="term" value="F:antioxidant activity"/>
    <property type="evidence" value="ECO:0007669"/>
    <property type="project" value="InterPro"/>
</dbReference>
<dbReference type="EMBL" id="FTOT01000005">
    <property type="protein sequence ID" value="SIT10206.1"/>
    <property type="molecule type" value="Genomic_DNA"/>
</dbReference>
<keyword evidence="1" id="KW-0676">Redox-active center</keyword>
<sequence>MVNLWGLRKRGMLAVVYTALAIGANPVAADPALEALRLGEMRKLVVHSAPQPVGDATFTDREGRKLTLADWDGQVVLLNFWATWCAPCRAEMPALDALQGEMGDRAAVVTIATGRNLLPAIDKFFDDRNITRLPVLLDPKSTLARQMGVAGLPVTVVLDREGREVARMIGEADWNSPEAQAVLLALADR</sequence>
<dbReference type="InterPro" id="IPR000866">
    <property type="entry name" value="AhpC/TSA"/>
</dbReference>
<proteinExistence type="predicted"/>
<evidence type="ECO:0000256" key="1">
    <source>
        <dbReference type="ARBA" id="ARBA00023284"/>
    </source>
</evidence>
<accession>A0A1N7PI32</accession>
<dbReference type="SUPFAM" id="SSF52833">
    <property type="entry name" value="Thioredoxin-like"/>
    <property type="match status" value="1"/>
</dbReference>
<dbReference type="STRING" id="1086013.SAMN05421774_105273"/>
<dbReference type="PROSITE" id="PS00194">
    <property type="entry name" value="THIOREDOXIN_1"/>
    <property type="match status" value="1"/>
</dbReference>
<dbReference type="GO" id="GO:0016853">
    <property type="term" value="F:isomerase activity"/>
    <property type="evidence" value="ECO:0007669"/>
    <property type="project" value="UniProtKB-KW"/>
</dbReference>
<gene>
    <name evidence="4" type="ORF">SAMN05421774_105273</name>
</gene>
<organism evidence="4 5">
    <name type="scientific">Gemmobacter megaterium</name>
    <dbReference type="NCBI Taxonomy" id="1086013"/>
    <lineage>
        <taxon>Bacteria</taxon>
        <taxon>Pseudomonadati</taxon>
        <taxon>Pseudomonadota</taxon>
        <taxon>Alphaproteobacteria</taxon>
        <taxon>Rhodobacterales</taxon>
        <taxon>Paracoccaceae</taxon>
        <taxon>Gemmobacter</taxon>
    </lineage>
</organism>
<dbReference type="Gene3D" id="3.40.30.10">
    <property type="entry name" value="Glutaredoxin"/>
    <property type="match status" value="1"/>
</dbReference>
<protein>
    <submittedName>
        <fullName evidence="4">Thiol-disulfide isomerase or thioredoxin</fullName>
    </submittedName>
</protein>
<reference evidence="4 5" key="1">
    <citation type="submission" date="2017-01" db="EMBL/GenBank/DDBJ databases">
        <authorList>
            <person name="Mah S.A."/>
            <person name="Swanson W.J."/>
            <person name="Moy G.W."/>
            <person name="Vacquier V.D."/>
        </authorList>
    </citation>
    <scope>NUCLEOTIDE SEQUENCE [LARGE SCALE GENOMIC DNA]</scope>
    <source>
        <strain evidence="4 5">DSM 26375</strain>
    </source>
</reference>
<evidence type="ECO:0000256" key="2">
    <source>
        <dbReference type="SAM" id="SignalP"/>
    </source>
</evidence>
<evidence type="ECO:0000313" key="5">
    <source>
        <dbReference type="Proteomes" id="UP000186141"/>
    </source>
</evidence>
<dbReference type="InterPro" id="IPR050553">
    <property type="entry name" value="Thioredoxin_ResA/DsbE_sf"/>
</dbReference>
<dbReference type="Proteomes" id="UP000186141">
    <property type="component" value="Unassembled WGS sequence"/>
</dbReference>
<dbReference type="InterPro" id="IPR017937">
    <property type="entry name" value="Thioredoxin_CS"/>
</dbReference>
<keyword evidence="5" id="KW-1185">Reference proteome</keyword>
<evidence type="ECO:0000259" key="3">
    <source>
        <dbReference type="PROSITE" id="PS51352"/>
    </source>
</evidence>
<keyword evidence="2" id="KW-0732">Signal</keyword>
<dbReference type="PANTHER" id="PTHR42852:SF17">
    <property type="entry name" value="THIOREDOXIN-LIKE PROTEIN HI_1115"/>
    <property type="match status" value="1"/>
</dbReference>
<dbReference type="AlphaFoldDB" id="A0A1N7PI32"/>
<feature type="chain" id="PRO_5009943840" evidence="2">
    <location>
        <begin position="29"/>
        <end position="189"/>
    </location>
</feature>
<dbReference type="Pfam" id="PF00578">
    <property type="entry name" value="AhpC-TSA"/>
    <property type="match status" value="1"/>
</dbReference>
<evidence type="ECO:0000313" key="4">
    <source>
        <dbReference type="EMBL" id="SIT10206.1"/>
    </source>
</evidence>
<dbReference type="PROSITE" id="PS51352">
    <property type="entry name" value="THIOREDOXIN_2"/>
    <property type="match status" value="1"/>
</dbReference>
<dbReference type="GO" id="GO:0015036">
    <property type="term" value="F:disulfide oxidoreductase activity"/>
    <property type="evidence" value="ECO:0007669"/>
    <property type="project" value="UniProtKB-ARBA"/>
</dbReference>